<dbReference type="EMBL" id="OU963867">
    <property type="protein sequence ID" value="CAH0391181.1"/>
    <property type="molecule type" value="Genomic_DNA"/>
</dbReference>
<reference evidence="3" key="1">
    <citation type="submission" date="2021-12" db="EMBL/GenBank/DDBJ databases">
        <authorList>
            <person name="King R."/>
        </authorList>
    </citation>
    <scope>NUCLEOTIDE SEQUENCE</scope>
</reference>
<evidence type="ECO:0000313" key="3">
    <source>
        <dbReference type="EMBL" id="CAH0391181.1"/>
    </source>
</evidence>
<accession>A0A9P0F613</accession>
<dbReference type="KEGG" id="btab:109033885"/>
<feature type="signal peptide" evidence="2">
    <location>
        <begin position="1"/>
        <end position="22"/>
    </location>
</feature>
<feature type="region of interest" description="Disordered" evidence="1">
    <location>
        <begin position="804"/>
        <end position="831"/>
    </location>
</feature>
<feature type="compositionally biased region" description="Polar residues" evidence="1">
    <location>
        <begin position="869"/>
        <end position="879"/>
    </location>
</feature>
<feature type="compositionally biased region" description="Gly residues" evidence="1">
    <location>
        <begin position="711"/>
        <end position="724"/>
    </location>
</feature>
<name>A0A9P0F613_BEMTA</name>
<feature type="region of interest" description="Disordered" evidence="1">
    <location>
        <begin position="711"/>
        <end position="731"/>
    </location>
</feature>
<feature type="region of interest" description="Disordered" evidence="1">
    <location>
        <begin position="859"/>
        <end position="879"/>
    </location>
</feature>
<feature type="chain" id="PRO_5040405744" evidence="2">
    <location>
        <begin position="23"/>
        <end position="922"/>
    </location>
</feature>
<keyword evidence="2" id="KW-0732">Signal</keyword>
<dbReference type="Gene3D" id="3.40.50.300">
    <property type="entry name" value="P-loop containing nucleotide triphosphate hydrolases"/>
    <property type="match status" value="1"/>
</dbReference>
<evidence type="ECO:0000256" key="1">
    <source>
        <dbReference type="SAM" id="MobiDB-lite"/>
    </source>
</evidence>
<dbReference type="AlphaFoldDB" id="A0A9P0F613"/>
<sequence>MDTFLVIATCLALLCTANEVNAETDISKADSAKNASSLVSSEAEAEAVLDLLNDGEAKLERGYHEKAVLVLGNTGSGKSTLTQFLSGNDLNLTSFETEEGLGDFIIQDTSGRISNGSATMSWTIFPEAMLDSKSGTVFFDCPGFSDTRSAAHDIAATYFTMKTIENIGRVKLLFTVAYSSVRVGQDRHDFMELAEHIVTMVKNLDKFQDSIALVVTKVENLQSGGGIVPDEKIIRSVAGFLRRARVETQQKIESTSMSADRKQLLMAVTKFIEILLQTEGETYLRLGVFRKPDEAGPLRLVNSLKESKEPLERIIHRNIRFTAHQVKDFGYTISSSSQTIVHDLVERLRDNMASDVSQLKREVEEIFLSREETSSDVQVSRDIFQRAHEVLSGTFQKVTTPDDFVKRLISNARTLNITLSQGPLAGVEKQSRYLKFFSNFGARDILPLEYAQDFPKLLEYLSSTANYYKVLVYLSNALTNCDLAIKDGIEKNVSFAKIPYDQSDSSRKRRQLAVELTFASMLLPQKDRHILDSEYSKIRDIEFNEPKLKRLEQIWNRVALTKMNVYCHKNDGKLTVRSFCLRLSKFVDSLDGLCPGAKVIEIFALDKVFIDSDLKLTGREAQVSIIAPAWEVEGVREILLNGLPGNKTYTQQKRGSVSVRGWSFGSRAVSFLVGEDGADGPDGSSAGSLLGIADRIINGKLLHIFSIGGQGGPGQDGGDGGPGADGTIPEWGTTYGNLIEDSHCTDDTGFWNSVGAKDYDDICTVTGHKCRDGGDGGSGGAGGRGGESGQVLLIGDGQDMISRRVRNGESGRPGTPGRGGPAGSPGRTRKFRKYRWILGTRQKLETRGEWYLQRCSAGKDGSRRLKPSLSPQSGRKLPSSATIDSYKSFVRENPTLISASLSQFLKNTLESHKAVKDLYAPP</sequence>
<gene>
    <name evidence="3" type="ORF">BEMITA_LOCUS9828</name>
</gene>
<feature type="compositionally biased region" description="Gly residues" evidence="1">
    <location>
        <begin position="814"/>
        <end position="823"/>
    </location>
</feature>
<protein>
    <submittedName>
        <fullName evidence="3">Uncharacterized protein</fullName>
    </submittedName>
</protein>
<evidence type="ECO:0000256" key="2">
    <source>
        <dbReference type="SAM" id="SignalP"/>
    </source>
</evidence>
<proteinExistence type="predicted"/>
<dbReference type="Proteomes" id="UP001152759">
    <property type="component" value="Chromosome 6"/>
</dbReference>
<keyword evidence="4" id="KW-1185">Reference proteome</keyword>
<dbReference type="SUPFAM" id="SSF52540">
    <property type="entry name" value="P-loop containing nucleoside triphosphate hydrolases"/>
    <property type="match status" value="1"/>
</dbReference>
<dbReference type="InterPro" id="IPR027417">
    <property type="entry name" value="P-loop_NTPase"/>
</dbReference>
<evidence type="ECO:0000313" key="4">
    <source>
        <dbReference type="Proteomes" id="UP001152759"/>
    </source>
</evidence>
<organism evidence="3 4">
    <name type="scientific">Bemisia tabaci</name>
    <name type="common">Sweetpotato whitefly</name>
    <name type="synonym">Aleurodes tabaci</name>
    <dbReference type="NCBI Taxonomy" id="7038"/>
    <lineage>
        <taxon>Eukaryota</taxon>
        <taxon>Metazoa</taxon>
        <taxon>Ecdysozoa</taxon>
        <taxon>Arthropoda</taxon>
        <taxon>Hexapoda</taxon>
        <taxon>Insecta</taxon>
        <taxon>Pterygota</taxon>
        <taxon>Neoptera</taxon>
        <taxon>Paraneoptera</taxon>
        <taxon>Hemiptera</taxon>
        <taxon>Sternorrhyncha</taxon>
        <taxon>Aleyrodoidea</taxon>
        <taxon>Aleyrodidae</taxon>
        <taxon>Aleyrodinae</taxon>
        <taxon>Bemisia</taxon>
    </lineage>
</organism>